<sequence>KLQDRFDTQSRTTASLEERCASLKSTIEQLKLSLEKASATESELKSEINLLRHNVMEITTSSQSNNEKLKQLQKQLSNAENELANNEVQRSALESQLRLSTWPPEDGAAKDEELLRQLQTVQRERSEMRGKVAALNDKVRCFVDKCCKRVCS</sequence>
<dbReference type="Proteomes" id="UP000504618">
    <property type="component" value="Unplaced"/>
</dbReference>
<feature type="non-terminal residue" evidence="3">
    <location>
        <position position="1"/>
    </location>
</feature>
<name>A0A6J1QQH6_9HYME</name>
<proteinExistence type="predicted"/>
<dbReference type="AlphaFoldDB" id="A0A6J1QQH6"/>
<feature type="coiled-coil region" evidence="1">
    <location>
        <begin position="13"/>
        <end position="138"/>
    </location>
</feature>
<accession>A0A6J1QQH6</accession>
<gene>
    <name evidence="3" type="primary">LOC112462900</name>
</gene>
<evidence type="ECO:0000313" key="3">
    <source>
        <dbReference type="RefSeq" id="XP_024884734.1"/>
    </source>
</evidence>
<dbReference type="SUPFAM" id="SSF57997">
    <property type="entry name" value="Tropomyosin"/>
    <property type="match status" value="1"/>
</dbReference>
<evidence type="ECO:0000313" key="2">
    <source>
        <dbReference type="Proteomes" id="UP000504618"/>
    </source>
</evidence>
<keyword evidence="1" id="KW-0175">Coiled coil</keyword>
<dbReference type="Gene3D" id="1.20.5.170">
    <property type="match status" value="1"/>
</dbReference>
<dbReference type="GeneID" id="112462900"/>
<protein>
    <submittedName>
        <fullName evidence="3">Uncharacterized protein LOC112462900</fullName>
    </submittedName>
</protein>
<reference evidence="3" key="1">
    <citation type="submission" date="2025-08" db="UniProtKB">
        <authorList>
            <consortium name="RefSeq"/>
        </authorList>
    </citation>
    <scope>IDENTIFICATION</scope>
    <source>
        <tissue evidence="3">Whole body</tissue>
    </source>
</reference>
<dbReference type="RefSeq" id="XP_024884734.1">
    <property type="nucleotide sequence ID" value="XM_025028966.1"/>
</dbReference>
<evidence type="ECO:0000256" key="1">
    <source>
        <dbReference type="SAM" id="Coils"/>
    </source>
</evidence>
<keyword evidence="2" id="KW-1185">Reference proteome</keyword>
<dbReference type="OrthoDB" id="3549872at2759"/>
<organism evidence="2 3">
    <name type="scientific">Temnothorax curvispinosus</name>
    <dbReference type="NCBI Taxonomy" id="300111"/>
    <lineage>
        <taxon>Eukaryota</taxon>
        <taxon>Metazoa</taxon>
        <taxon>Ecdysozoa</taxon>
        <taxon>Arthropoda</taxon>
        <taxon>Hexapoda</taxon>
        <taxon>Insecta</taxon>
        <taxon>Pterygota</taxon>
        <taxon>Neoptera</taxon>
        <taxon>Endopterygota</taxon>
        <taxon>Hymenoptera</taxon>
        <taxon>Apocrita</taxon>
        <taxon>Aculeata</taxon>
        <taxon>Formicoidea</taxon>
        <taxon>Formicidae</taxon>
        <taxon>Myrmicinae</taxon>
        <taxon>Temnothorax</taxon>
    </lineage>
</organism>